<comment type="caution">
    <text evidence="1">The sequence shown here is derived from an EMBL/GenBank/DDBJ whole genome shotgun (WGS) entry which is preliminary data.</text>
</comment>
<name>J9G4F8_9ZZZZ</name>
<gene>
    <name evidence="1" type="ORF">EVA_17474</name>
</gene>
<proteinExistence type="predicted"/>
<evidence type="ECO:0000313" key="1">
    <source>
        <dbReference type="EMBL" id="EJW94419.1"/>
    </source>
</evidence>
<feature type="non-terminal residue" evidence="1">
    <location>
        <position position="1"/>
    </location>
</feature>
<protein>
    <submittedName>
        <fullName evidence="1">Uncharacterized protein</fullName>
    </submittedName>
</protein>
<dbReference type="EMBL" id="AMCI01006388">
    <property type="protein sequence ID" value="EJW94419.1"/>
    <property type="molecule type" value="Genomic_DNA"/>
</dbReference>
<organism evidence="1">
    <name type="scientific">gut metagenome</name>
    <dbReference type="NCBI Taxonomy" id="749906"/>
    <lineage>
        <taxon>unclassified sequences</taxon>
        <taxon>metagenomes</taxon>
        <taxon>organismal metagenomes</taxon>
    </lineage>
</organism>
<sequence>RLGATGKNLSVATGFVAAETSVSKYGRTTFESTGIVWNTLTGQRLNPKPTSILSSGEKRLSGTVNV</sequence>
<reference evidence="1" key="1">
    <citation type="journal article" date="2012" name="PLoS ONE">
        <title>Gene sets for utilization of primary and secondary nutrition supplies in the distal gut of endangered iberian lynx.</title>
        <authorList>
            <person name="Alcaide M."/>
            <person name="Messina E."/>
            <person name="Richter M."/>
            <person name="Bargiela R."/>
            <person name="Peplies J."/>
            <person name="Huws S.A."/>
            <person name="Newbold C.J."/>
            <person name="Golyshin P.N."/>
            <person name="Simon M.A."/>
            <person name="Lopez G."/>
            <person name="Yakimov M.M."/>
            <person name="Ferrer M."/>
        </authorList>
    </citation>
    <scope>NUCLEOTIDE SEQUENCE</scope>
</reference>
<dbReference type="AlphaFoldDB" id="J9G4F8"/>
<accession>J9G4F8</accession>